<keyword evidence="2" id="KW-0547">Nucleotide-binding</keyword>
<dbReference type="HOGENOM" id="CLU_000288_63_44_3"/>
<dbReference type="FunCoup" id="K9TP91">
    <property type="interactions" value="6"/>
</dbReference>
<evidence type="ECO:0000256" key="2">
    <source>
        <dbReference type="ARBA" id="ARBA00022741"/>
    </source>
</evidence>
<evidence type="ECO:0000313" key="7">
    <source>
        <dbReference type="EMBL" id="AFY84682.1"/>
    </source>
</evidence>
<keyword evidence="8" id="KW-1185">Reference proteome</keyword>
<evidence type="ECO:0000259" key="6">
    <source>
        <dbReference type="PROSITE" id="PS50011"/>
    </source>
</evidence>
<dbReference type="Proteomes" id="UP000010367">
    <property type="component" value="Chromosome"/>
</dbReference>
<evidence type="ECO:0000256" key="1">
    <source>
        <dbReference type="ARBA" id="ARBA00022679"/>
    </source>
</evidence>
<dbReference type="Gene3D" id="1.10.510.10">
    <property type="entry name" value="Transferase(Phosphotransferase) domain 1"/>
    <property type="match status" value="1"/>
</dbReference>
<dbReference type="GO" id="GO:0005829">
    <property type="term" value="C:cytosol"/>
    <property type="evidence" value="ECO:0007669"/>
    <property type="project" value="TreeGrafter"/>
</dbReference>
<dbReference type="Pfam" id="PF00069">
    <property type="entry name" value="Pkinase"/>
    <property type="match status" value="1"/>
</dbReference>
<dbReference type="GO" id="GO:0042594">
    <property type="term" value="P:response to starvation"/>
    <property type="evidence" value="ECO:0007669"/>
    <property type="project" value="TreeGrafter"/>
</dbReference>
<dbReference type="SUPFAM" id="SSF56112">
    <property type="entry name" value="Protein kinase-like (PK-like)"/>
    <property type="match status" value="1"/>
</dbReference>
<keyword evidence="7" id="KW-0723">Serine/threonine-protein kinase</keyword>
<feature type="domain" description="Protein kinase" evidence="6">
    <location>
        <begin position="17"/>
        <end position="288"/>
    </location>
</feature>
<dbReference type="InterPro" id="IPR000719">
    <property type="entry name" value="Prot_kinase_dom"/>
</dbReference>
<name>K9TP91_9CYAN</name>
<keyword evidence="5" id="KW-1133">Transmembrane helix</keyword>
<keyword evidence="3 7" id="KW-0418">Kinase</keyword>
<dbReference type="PANTHER" id="PTHR24348">
    <property type="entry name" value="SERINE/THREONINE-PROTEIN KINASE UNC-51-RELATED"/>
    <property type="match status" value="1"/>
</dbReference>
<proteinExistence type="predicted"/>
<dbReference type="PANTHER" id="PTHR24348:SF22">
    <property type="entry name" value="NON-SPECIFIC SERINE_THREONINE PROTEIN KINASE"/>
    <property type="match status" value="1"/>
</dbReference>
<evidence type="ECO:0000256" key="5">
    <source>
        <dbReference type="SAM" id="Phobius"/>
    </source>
</evidence>
<dbReference type="EMBL" id="CP003607">
    <property type="protein sequence ID" value="AFY84682.1"/>
    <property type="molecule type" value="Genomic_DNA"/>
</dbReference>
<dbReference type="eggNOG" id="COG0515">
    <property type="taxonomic scope" value="Bacteria"/>
</dbReference>
<dbReference type="InterPro" id="IPR011009">
    <property type="entry name" value="Kinase-like_dom_sf"/>
</dbReference>
<keyword evidence="1" id="KW-0808">Transferase</keyword>
<feature type="transmembrane region" description="Helical" evidence="5">
    <location>
        <begin position="308"/>
        <end position="329"/>
    </location>
</feature>
<protein>
    <submittedName>
        <fullName evidence="7">Serine/threonine protein kinase</fullName>
    </submittedName>
</protein>
<keyword evidence="4" id="KW-0067">ATP-binding</keyword>
<gene>
    <name evidence="7" type="ORF">Oscil6304_5182</name>
</gene>
<keyword evidence="5" id="KW-0472">Membrane</keyword>
<dbReference type="PATRIC" id="fig|56110.3.peg.6335"/>
<dbReference type="GO" id="GO:0005776">
    <property type="term" value="C:autophagosome"/>
    <property type="evidence" value="ECO:0007669"/>
    <property type="project" value="TreeGrafter"/>
</dbReference>
<dbReference type="GO" id="GO:0004674">
    <property type="term" value="F:protein serine/threonine kinase activity"/>
    <property type="evidence" value="ECO:0007669"/>
    <property type="project" value="UniProtKB-KW"/>
</dbReference>
<dbReference type="PROSITE" id="PS50011">
    <property type="entry name" value="PROTEIN_KINASE_DOM"/>
    <property type="match status" value="1"/>
</dbReference>
<keyword evidence="5" id="KW-0812">Transmembrane</keyword>
<accession>K9TP91</accession>
<evidence type="ECO:0000313" key="8">
    <source>
        <dbReference type="Proteomes" id="UP000010367"/>
    </source>
</evidence>
<sequence>MNAWQEWEKGKLIGGRYHVHSTLGCGSIAITYLALDDKANEKVVLKTIKPELLNQLTVSELKDLKLKFLQEAVNLSRCKHSNIVKFLDIFHDKTTDLIYIIMEYIDGRTLESYRKVWSQKEALKYIKQIGDALTYLHDQGIIHRNVKPSNIMLQNGPLGKVVLIGFSVAQSFNHNLTNLKSDNADSFTPKELFWQEDEKGPFTDVYSLSATLYFLLTNELPLSAQDRNLSLFRPDNRNPRELREPKEIVDTISKSVNRAIIKGMAIEAKDRYPSIEILLESLGIRHYLPKKFTEQLNRASAKLDKMNMVITIIGIIVGIGGMIFGVLGASNPNCPPYVQEREANHQLNP</sequence>
<dbReference type="GO" id="GO:0034045">
    <property type="term" value="C:phagophore assembly site membrane"/>
    <property type="evidence" value="ECO:0007669"/>
    <property type="project" value="TreeGrafter"/>
</dbReference>
<dbReference type="RefSeq" id="WP_015151296.1">
    <property type="nucleotide sequence ID" value="NC_019693.1"/>
</dbReference>
<dbReference type="InParanoid" id="K9TP91"/>
<organism evidence="7 8">
    <name type="scientific">Oscillatoria acuminata PCC 6304</name>
    <dbReference type="NCBI Taxonomy" id="56110"/>
    <lineage>
        <taxon>Bacteria</taxon>
        <taxon>Bacillati</taxon>
        <taxon>Cyanobacteriota</taxon>
        <taxon>Cyanophyceae</taxon>
        <taxon>Oscillatoriophycideae</taxon>
        <taxon>Oscillatoriales</taxon>
        <taxon>Oscillatoriaceae</taxon>
        <taxon>Oscillatoria</taxon>
    </lineage>
</organism>
<dbReference type="STRING" id="56110.Oscil6304_5182"/>
<dbReference type="OrthoDB" id="581647at2"/>
<evidence type="ECO:0000256" key="4">
    <source>
        <dbReference type="ARBA" id="ARBA00022840"/>
    </source>
</evidence>
<dbReference type="InterPro" id="IPR045269">
    <property type="entry name" value="Atg1-like"/>
</dbReference>
<dbReference type="GO" id="GO:0005524">
    <property type="term" value="F:ATP binding"/>
    <property type="evidence" value="ECO:0007669"/>
    <property type="project" value="UniProtKB-KW"/>
</dbReference>
<reference evidence="7 8" key="1">
    <citation type="submission" date="2012-06" db="EMBL/GenBank/DDBJ databases">
        <title>Finished chromosome of genome of Oscillatoria acuminata PCC 6304.</title>
        <authorList>
            <consortium name="US DOE Joint Genome Institute"/>
            <person name="Gugger M."/>
            <person name="Coursin T."/>
            <person name="Rippka R."/>
            <person name="Tandeau De Marsac N."/>
            <person name="Huntemann M."/>
            <person name="Wei C.-L."/>
            <person name="Han J."/>
            <person name="Detter J.C."/>
            <person name="Han C."/>
            <person name="Tapia R."/>
            <person name="Davenport K."/>
            <person name="Daligault H."/>
            <person name="Erkkila T."/>
            <person name="Gu W."/>
            <person name="Munk A.C.C."/>
            <person name="Teshima H."/>
            <person name="Xu Y."/>
            <person name="Chain P."/>
            <person name="Chen A."/>
            <person name="Krypides N."/>
            <person name="Mavromatis K."/>
            <person name="Markowitz V."/>
            <person name="Szeto E."/>
            <person name="Ivanova N."/>
            <person name="Mikhailova N."/>
            <person name="Ovchinnikova G."/>
            <person name="Pagani I."/>
            <person name="Pati A."/>
            <person name="Goodwin L."/>
            <person name="Peters L."/>
            <person name="Pitluck S."/>
            <person name="Woyke T."/>
            <person name="Kerfeld C."/>
        </authorList>
    </citation>
    <scope>NUCLEOTIDE SEQUENCE [LARGE SCALE GENOMIC DNA]</scope>
    <source>
        <strain evidence="7 8">PCC 6304</strain>
    </source>
</reference>
<dbReference type="AlphaFoldDB" id="K9TP91"/>
<dbReference type="KEGG" id="oac:Oscil6304_5182"/>
<evidence type="ECO:0000256" key="3">
    <source>
        <dbReference type="ARBA" id="ARBA00022777"/>
    </source>
</evidence>
<dbReference type="CDD" id="cd14014">
    <property type="entry name" value="STKc_PknB_like"/>
    <property type="match status" value="1"/>
</dbReference>